<keyword evidence="1" id="KW-0694">RNA-binding</keyword>
<dbReference type="OrthoDB" id="9814755at2"/>
<organism evidence="2 3">
    <name type="scientific">Fluviibacter phosphoraccumulans</name>
    <dbReference type="NCBI Taxonomy" id="1751046"/>
    <lineage>
        <taxon>Bacteria</taxon>
        <taxon>Pseudomonadati</taxon>
        <taxon>Pseudomonadota</taxon>
        <taxon>Betaproteobacteria</taxon>
        <taxon>Rhodocyclales</taxon>
        <taxon>Fluviibacteraceae</taxon>
        <taxon>Fluviibacter</taxon>
    </lineage>
</organism>
<keyword evidence="1" id="KW-0963">Cytoplasm</keyword>
<gene>
    <name evidence="1 2" type="primary">rsmA</name>
    <name evidence="1" type="synonym">ksgA</name>
    <name evidence="2" type="ORF">ICHIAU1_00110</name>
</gene>
<feature type="binding site" evidence="1">
    <location>
        <position position="113"/>
    </location>
    <ligand>
        <name>S-adenosyl-L-methionine</name>
        <dbReference type="ChEBI" id="CHEBI:59789"/>
    </ligand>
</feature>
<dbReference type="HAMAP" id="MF_00607">
    <property type="entry name" value="16SrRNA_methyltr_A"/>
    <property type="match status" value="1"/>
</dbReference>
<keyword evidence="1" id="KW-0949">S-adenosyl-L-methionine</keyword>
<dbReference type="EMBL" id="AP022345">
    <property type="protein sequence ID" value="BBU67728.1"/>
    <property type="molecule type" value="Genomic_DNA"/>
</dbReference>
<keyword evidence="3" id="KW-1185">Reference proteome</keyword>
<sequence>MNRPHSKLAQETSHKARKRFGQNFLIDQGIIHGIVDAVNPRPGERVVEIGPGLGALTQPLLERAGHLHVVELDRDLIARLEKKYTRAQMTIHAGDALVFDFAALGPDLRVVGNLPYNISTPILFHLLDKVEAIRDIHVMLQKEVVDRMVAPPGHSDRSRLSVMLQRYCYLEPLLDVPPESFDPAPKVNSAVVRMIPRPLADRVPVDETALRQVVNAAFSQRRKMVRNTLKPLLSSEQIEAAGVDPTERAEQLSEADFVALAKQLA</sequence>
<dbReference type="PANTHER" id="PTHR11727">
    <property type="entry name" value="DIMETHYLADENOSINE TRANSFERASE"/>
    <property type="match status" value="1"/>
</dbReference>
<dbReference type="InterPro" id="IPR020598">
    <property type="entry name" value="rRNA_Ade_methylase_Trfase_N"/>
</dbReference>
<evidence type="ECO:0000313" key="2">
    <source>
        <dbReference type="EMBL" id="BBU67728.1"/>
    </source>
</evidence>
<dbReference type="PROSITE" id="PS01131">
    <property type="entry name" value="RRNA_A_DIMETH"/>
    <property type="match status" value="1"/>
</dbReference>
<dbReference type="RefSeq" id="WP_162049293.1">
    <property type="nucleotide sequence ID" value="NZ_AP019011.1"/>
</dbReference>
<dbReference type="GO" id="GO:0052908">
    <property type="term" value="F:16S rRNA (adenine(1518)-N(6)/adenine(1519)-N(6))-dimethyltransferase activity"/>
    <property type="evidence" value="ECO:0007669"/>
    <property type="project" value="UniProtKB-EC"/>
</dbReference>
<dbReference type="NCBIfam" id="TIGR00755">
    <property type="entry name" value="ksgA"/>
    <property type="match status" value="1"/>
</dbReference>
<dbReference type="Pfam" id="PF00398">
    <property type="entry name" value="RrnaAD"/>
    <property type="match status" value="1"/>
</dbReference>
<dbReference type="InterPro" id="IPR020596">
    <property type="entry name" value="rRNA_Ade_Mease_Trfase_CS"/>
</dbReference>
<feature type="binding site" evidence="1">
    <location>
        <position position="95"/>
    </location>
    <ligand>
        <name>S-adenosyl-L-methionine</name>
        <dbReference type="ChEBI" id="CHEBI:59789"/>
    </ligand>
</feature>
<accession>A0A679IBT7</accession>
<dbReference type="Gene3D" id="3.40.50.150">
    <property type="entry name" value="Vaccinia Virus protein VP39"/>
    <property type="match status" value="1"/>
</dbReference>
<name>A0A679IBT7_9RHOO</name>
<feature type="binding site" evidence="1">
    <location>
        <position position="50"/>
    </location>
    <ligand>
        <name>S-adenosyl-L-methionine</name>
        <dbReference type="ChEBI" id="CHEBI:59789"/>
    </ligand>
</feature>
<dbReference type="SMART" id="SM00650">
    <property type="entry name" value="rADc"/>
    <property type="match status" value="1"/>
</dbReference>
<dbReference type="GO" id="GO:0005829">
    <property type="term" value="C:cytosol"/>
    <property type="evidence" value="ECO:0007669"/>
    <property type="project" value="TreeGrafter"/>
</dbReference>
<feature type="binding site" evidence="1">
    <location>
        <position position="23"/>
    </location>
    <ligand>
        <name>S-adenosyl-L-methionine</name>
        <dbReference type="ChEBI" id="CHEBI:59789"/>
    </ligand>
</feature>
<dbReference type="EC" id="2.1.1.182" evidence="1"/>
<dbReference type="InterPro" id="IPR011530">
    <property type="entry name" value="rRNA_adenine_dimethylase"/>
</dbReference>
<proteinExistence type="inferred from homology"/>
<dbReference type="InterPro" id="IPR001737">
    <property type="entry name" value="KsgA/Erm"/>
</dbReference>
<dbReference type="FunFam" id="1.10.8.100:FF:000001">
    <property type="entry name" value="Ribosomal RNA small subunit methyltransferase A"/>
    <property type="match status" value="1"/>
</dbReference>
<feature type="binding site" evidence="1">
    <location>
        <position position="25"/>
    </location>
    <ligand>
        <name>S-adenosyl-L-methionine</name>
        <dbReference type="ChEBI" id="CHEBI:59789"/>
    </ligand>
</feature>
<dbReference type="Gene3D" id="1.10.8.100">
    <property type="entry name" value="Ribosomal RNA adenine dimethylase-like, domain 2"/>
    <property type="match status" value="1"/>
</dbReference>
<dbReference type="PANTHER" id="PTHR11727:SF7">
    <property type="entry name" value="DIMETHYLADENOSINE TRANSFERASE-RELATED"/>
    <property type="match status" value="1"/>
</dbReference>
<comment type="catalytic activity">
    <reaction evidence="1">
        <text>adenosine(1518)/adenosine(1519) in 16S rRNA + 4 S-adenosyl-L-methionine = N(6)-dimethyladenosine(1518)/N(6)-dimethyladenosine(1519) in 16S rRNA + 4 S-adenosyl-L-homocysteine + 4 H(+)</text>
        <dbReference type="Rhea" id="RHEA:19609"/>
        <dbReference type="Rhea" id="RHEA-COMP:10232"/>
        <dbReference type="Rhea" id="RHEA-COMP:10233"/>
        <dbReference type="ChEBI" id="CHEBI:15378"/>
        <dbReference type="ChEBI" id="CHEBI:57856"/>
        <dbReference type="ChEBI" id="CHEBI:59789"/>
        <dbReference type="ChEBI" id="CHEBI:74411"/>
        <dbReference type="ChEBI" id="CHEBI:74493"/>
        <dbReference type="EC" id="2.1.1.182"/>
    </reaction>
</comment>
<dbReference type="Proteomes" id="UP000463961">
    <property type="component" value="Chromosome"/>
</dbReference>
<keyword evidence="1" id="KW-0698">rRNA processing</keyword>
<keyword evidence="1 2" id="KW-0808">Transferase</keyword>
<protein>
    <recommendedName>
        <fullName evidence="1">Ribosomal RNA small subunit methyltransferase A</fullName>
        <ecNumber evidence="1">2.1.1.182</ecNumber>
    </recommendedName>
    <alternativeName>
        <fullName evidence="1">16S rRNA (adenine(1518)-N(6)/adenine(1519)-N(6))-dimethyltransferase</fullName>
    </alternativeName>
    <alternativeName>
        <fullName evidence="1">16S rRNA dimethyladenosine transferase</fullName>
    </alternativeName>
    <alternativeName>
        <fullName evidence="1">16S rRNA dimethylase</fullName>
    </alternativeName>
    <alternativeName>
        <fullName evidence="1">S-adenosylmethionine-6-N', N'-adenosyl(rRNA) dimethyltransferase</fullName>
    </alternativeName>
</protein>
<dbReference type="CDD" id="cd02440">
    <property type="entry name" value="AdoMet_MTases"/>
    <property type="match status" value="1"/>
</dbReference>
<dbReference type="GO" id="GO:0003723">
    <property type="term" value="F:RNA binding"/>
    <property type="evidence" value="ECO:0007669"/>
    <property type="project" value="UniProtKB-UniRule"/>
</dbReference>
<keyword evidence="1 2" id="KW-0489">Methyltransferase</keyword>
<dbReference type="InterPro" id="IPR023165">
    <property type="entry name" value="rRNA_Ade_diMease-like_C"/>
</dbReference>
<dbReference type="AlphaFoldDB" id="A0A679IBT7"/>
<dbReference type="InterPro" id="IPR029063">
    <property type="entry name" value="SAM-dependent_MTases_sf"/>
</dbReference>
<comment type="similarity">
    <text evidence="1">Belongs to the class I-like SAM-binding methyltransferase superfamily. rRNA adenine N(6)-methyltransferase family. RsmA subfamily.</text>
</comment>
<comment type="subcellular location">
    <subcellularLocation>
        <location evidence="1">Cytoplasm</location>
    </subcellularLocation>
</comment>
<evidence type="ECO:0000256" key="1">
    <source>
        <dbReference type="HAMAP-Rule" id="MF_00607"/>
    </source>
</evidence>
<comment type="function">
    <text evidence="1">Specifically dimethylates two adjacent adenosines (A1518 and A1519) in the loop of a conserved hairpin near the 3'-end of 16S rRNA in the 30S particle. May play a critical role in biogenesis of 30S subunits.</text>
</comment>
<evidence type="ECO:0000313" key="3">
    <source>
        <dbReference type="Proteomes" id="UP000463961"/>
    </source>
</evidence>
<dbReference type="SUPFAM" id="SSF53335">
    <property type="entry name" value="S-adenosyl-L-methionine-dependent methyltransferases"/>
    <property type="match status" value="1"/>
</dbReference>
<reference evidence="3" key="1">
    <citation type="submission" date="2020-01" db="EMBL/GenBank/DDBJ databases">
        <title>Phosphoaccumulans saitamaens gen. nov., sp. nov., a polyphosphate accumulating bacterium isolated from surface river water.</title>
        <authorList>
            <person name="Watanabe K."/>
            <person name="Suda W."/>
        </authorList>
    </citation>
    <scope>NUCLEOTIDE SEQUENCE [LARGE SCALE GENOMIC DNA]</scope>
    <source>
        <strain evidence="3">ICHIAU1</strain>
    </source>
</reference>
<dbReference type="PROSITE" id="PS51689">
    <property type="entry name" value="SAM_RNA_A_N6_MT"/>
    <property type="match status" value="1"/>
</dbReference>
<feature type="binding site" evidence="1">
    <location>
        <position position="71"/>
    </location>
    <ligand>
        <name>S-adenosyl-L-methionine</name>
        <dbReference type="ChEBI" id="CHEBI:59789"/>
    </ligand>
</feature>